<protein>
    <submittedName>
        <fullName evidence="4">Putative hydrolase</fullName>
    </submittedName>
</protein>
<name>A0A0Q9YSK3_9GAMM</name>
<feature type="active site" description="Charge relay system" evidence="2">
    <location>
        <position position="306"/>
    </location>
</feature>
<evidence type="ECO:0000259" key="3">
    <source>
        <dbReference type="Pfam" id="PF00561"/>
    </source>
</evidence>
<sequence>MNVIVEKQRLLDKIKISDFEPSYWAQTGLQQTIMAYCLPYNPMIDNQTLEHVPLEDGDKIVIALNFPKPSIKPKRVVLLIHGLSGTYLSKYMIRLTQRLTQSGMIVARMNLRGCGPGKFHAKKLYHAGTSPDARMVLQWLAKRYPQLATTCIGFSLGANISLKLGGESGFDNGNLDSLVAISPPLDLYSCVKLLAKPPNKFLDTRFAQELVMEVATLHQFLGTPVPNFPQDLSVYGFDEFYTAPQNGFQDAKDYYTQSSALPFIEHIKLPTFILYAKNDPIIFTRNFKYIPRKSNIDLLITESGGHVGWVNKASWQGIRWMDNAIEKWIQWFEANK</sequence>
<dbReference type="GO" id="GO:0034338">
    <property type="term" value="F:short-chain carboxylesterase activity"/>
    <property type="evidence" value="ECO:0007669"/>
    <property type="project" value="TreeGrafter"/>
</dbReference>
<dbReference type="EMBL" id="LKHV01000001">
    <property type="protein sequence ID" value="KRG19838.1"/>
    <property type="molecule type" value="Genomic_DNA"/>
</dbReference>
<evidence type="ECO:0000256" key="1">
    <source>
        <dbReference type="ARBA" id="ARBA00010884"/>
    </source>
</evidence>
<evidence type="ECO:0000313" key="4">
    <source>
        <dbReference type="EMBL" id="KRG19838.1"/>
    </source>
</evidence>
<organism evidence="4">
    <name type="scientific">Candidatus Berkiella cookevillensis</name>
    <dbReference type="NCBI Taxonomy" id="437022"/>
    <lineage>
        <taxon>Bacteria</taxon>
        <taxon>Pseudomonadati</taxon>
        <taxon>Pseudomonadota</taxon>
        <taxon>Gammaproteobacteria</taxon>
        <taxon>Candidatus Berkiellales</taxon>
        <taxon>Candidatus Berkiellaceae</taxon>
        <taxon>Candidatus Berkiella</taxon>
    </lineage>
</organism>
<comment type="similarity">
    <text evidence="1">Belongs to the AB hydrolase superfamily. AB hydrolase 4 family.</text>
</comment>
<dbReference type="SUPFAM" id="SSF53474">
    <property type="entry name" value="alpha/beta-Hydrolases"/>
    <property type="match status" value="1"/>
</dbReference>
<dbReference type="GO" id="GO:0047372">
    <property type="term" value="F:monoacylglycerol lipase activity"/>
    <property type="evidence" value="ECO:0007669"/>
    <property type="project" value="TreeGrafter"/>
</dbReference>
<dbReference type="PANTHER" id="PTHR10794:SF94">
    <property type="entry name" value="ESTERASE YHET-RELATED"/>
    <property type="match status" value="1"/>
</dbReference>
<evidence type="ECO:0000256" key="2">
    <source>
        <dbReference type="PIRSR" id="PIRSR005211-1"/>
    </source>
</evidence>
<feature type="active site" description="Charge relay system" evidence="2">
    <location>
        <position position="279"/>
    </location>
</feature>
<reference evidence="4" key="1">
    <citation type="submission" date="2015-09" db="EMBL/GenBank/DDBJ databases">
        <title>Draft Genome Sequences of Two Novel Amoeba-resistant Intranuclear Bacteria, Candidatus Berkiella cookevillensis and Candidatus Berkiella aquae.</title>
        <authorList>
            <person name="Mehari Y.T."/>
            <person name="Arivett B.A."/>
            <person name="Farone A.L."/>
            <person name="Gunderson J.H."/>
            <person name="Farone M.B."/>
        </authorList>
    </citation>
    <scope>NUCLEOTIDE SEQUENCE [LARGE SCALE GENOMIC DNA]</scope>
    <source>
        <strain evidence="4">CC99</strain>
    </source>
</reference>
<feature type="active site" description="Charge relay system" evidence="2">
    <location>
        <position position="155"/>
    </location>
</feature>
<proteinExistence type="inferred from homology"/>
<dbReference type="InterPro" id="IPR012020">
    <property type="entry name" value="ABHD4"/>
</dbReference>
<dbReference type="PANTHER" id="PTHR10794">
    <property type="entry name" value="ABHYDROLASE DOMAIN-CONTAINING PROTEIN"/>
    <property type="match status" value="1"/>
</dbReference>
<dbReference type="PIRSF" id="PIRSF005211">
    <property type="entry name" value="Ab_hydro_YheT"/>
    <property type="match status" value="1"/>
</dbReference>
<dbReference type="InterPro" id="IPR050960">
    <property type="entry name" value="AB_hydrolase_4_sf"/>
</dbReference>
<gene>
    <name evidence="4" type="ORF">CC99x_00059</name>
</gene>
<accession>A0A0Q9YSK3</accession>
<feature type="domain" description="AB hydrolase-1" evidence="3">
    <location>
        <begin position="76"/>
        <end position="306"/>
    </location>
</feature>
<dbReference type="Pfam" id="PF00561">
    <property type="entry name" value="Abhydrolase_1"/>
    <property type="match status" value="1"/>
</dbReference>
<dbReference type="InterPro" id="IPR029058">
    <property type="entry name" value="AB_hydrolase_fold"/>
</dbReference>
<dbReference type="Gene3D" id="3.40.50.1820">
    <property type="entry name" value="alpha/beta hydrolase"/>
    <property type="match status" value="1"/>
</dbReference>
<dbReference type="InterPro" id="IPR000073">
    <property type="entry name" value="AB_hydrolase_1"/>
</dbReference>
<keyword evidence="4" id="KW-0378">Hydrolase</keyword>
<dbReference type="AlphaFoldDB" id="A0A0Q9YSK3"/>
<comment type="caution">
    <text evidence="4">The sequence shown here is derived from an EMBL/GenBank/DDBJ whole genome shotgun (WGS) entry which is preliminary data.</text>
</comment>